<feature type="region of interest" description="Disordered" evidence="8">
    <location>
        <begin position="25"/>
        <end position="46"/>
    </location>
</feature>
<accession>A0ABN9KV09</accession>
<keyword evidence="11" id="KW-1185">Reference proteome</keyword>
<organism evidence="10 11">
    <name type="scientific">Ranitomeya imitator</name>
    <name type="common">mimic poison frog</name>
    <dbReference type="NCBI Taxonomy" id="111125"/>
    <lineage>
        <taxon>Eukaryota</taxon>
        <taxon>Metazoa</taxon>
        <taxon>Chordata</taxon>
        <taxon>Craniata</taxon>
        <taxon>Vertebrata</taxon>
        <taxon>Euteleostomi</taxon>
        <taxon>Amphibia</taxon>
        <taxon>Batrachia</taxon>
        <taxon>Anura</taxon>
        <taxon>Neobatrachia</taxon>
        <taxon>Hyloidea</taxon>
        <taxon>Dendrobatidae</taxon>
        <taxon>Dendrobatinae</taxon>
        <taxon>Ranitomeya</taxon>
    </lineage>
</organism>
<evidence type="ECO:0000256" key="3">
    <source>
        <dbReference type="ARBA" id="ARBA00008369"/>
    </source>
</evidence>
<dbReference type="Proteomes" id="UP001176940">
    <property type="component" value="Unassembled WGS sequence"/>
</dbReference>
<evidence type="ECO:0000259" key="9">
    <source>
        <dbReference type="Pfam" id="PF00123"/>
    </source>
</evidence>
<evidence type="ECO:0000256" key="8">
    <source>
        <dbReference type="SAM" id="MobiDB-lite"/>
    </source>
</evidence>
<feature type="non-terminal residue" evidence="10">
    <location>
        <position position="1"/>
    </location>
</feature>
<evidence type="ECO:0000256" key="6">
    <source>
        <dbReference type="ARBA" id="ARBA00022702"/>
    </source>
</evidence>
<dbReference type="InterPro" id="IPR039078">
    <property type="entry name" value="GIP"/>
</dbReference>
<comment type="similarity">
    <text evidence="3">Belongs to the glucagon family.</text>
</comment>
<dbReference type="InterPro" id="IPR000532">
    <property type="entry name" value="Glucagon_GIP_secretin_VIP"/>
</dbReference>
<protein>
    <recommendedName>
        <fullName evidence="4">Gastric inhibitory polypeptide</fullName>
    </recommendedName>
    <alternativeName>
        <fullName evidence="7">Glucose-dependent insulinotropic polypeptide</fullName>
    </alternativeName>
</protein>
<feature type="domain" description="Glucagon / GIP / secretin / VIP family" evidence="9">
    <location>
        <begin position="126"/>
        <end position="154"/>
    </location>
</feature>
<gene>
    <name evidence="10" type="ORF">RIMI_LOCUS1421028</name>
</gene>
<reference evidence="10" key="1">
    <citation type="submission" date="2023-07" db="EMBL/GenBank/DDBJ databases">
        <authorList>
            <person name="Stuckert A."/>
        </authorList>
    </citation>
    <scope>NUCLEOTIDE SEQUENCE</scope>
</reference>
<evidence type="ECO:0000313" key="11">
    <source>
        <dbReference type="Proteomes" id="UP001176940"/>
    </source>
</evidence>
<evidence type="ECO:0000256" key="1">
    <source>
        <dbReference type="ARBA" id="ARBA00002766"/>
    </source>
</evidence>
<evidence type="ECO:0000256" key="2">
    <source>
        <dbReference type="ARBA" id="ARBA00004613"/>
    </source>
</evidence>
<evidence type="ECO:0000256" key="7">
    <source>
        <dbReference type="ARBA" id="ARBA00031537"/>
    </source>
</evidence>
<evidence type="ECO:0000256" key="5">
    <source>
        <dbReference type="ARBA" id="ARBA00022525"/>
    </source>
</evidence>
<comment type="caution">
    <text evidence="10">The sequence shown here is derived from an EMBL/GenBank/DDBJ whole genome shotgun (WGS) entry which is preliminary data.</text>
</comment>
<keyword evidence="5" id="KW-0964">Secreted</keyword>
<dbReference type="EMBL" id="CAUEEQ010001847">
    <property type="protein sequence ID" value="CAJ0921005.1"/>
    <property type="molecule type" value="Genomic_DNA"/>
</dbReference>
<dbReference type="Pfam" id="PF00123">
    <property type="entry name" value="Hormone_2"/>
    <property type="match status" value="1"/>
</dbReference>
<name>A0ABN9KV09_9NEOB</name>
<sequence>QAGLCLPCDLVLWIVDAEAFSKAPDLATSTHSPSGGEGDAAEDDNTSRADLQPALLTPAESEKETGTGVAVAELKFNMDSKIRNKMMAAKYLAVFLTFIALHTIHCEETNIRASESSEVAQPVQRRYSEATLANDYSRSVDNMLKKNFVDWLLGRRVKKSENISDFAKRQVDFQIPDFNMDTESMDGFEGSKEFMPWILKYRQMNSVQNDVNAAVCQQTLDLLMSMDLCNARWVLYH</sequence>
<dbReference type="PANTHER" id="PTHR15211:SF0">
    <property type="entry name" value="GASTRIC INHIBITORY POLYPEPTIDE"/>
    <property type="match status" value="1"/>
</dbReference>
<dbReference type="Gene3D" id="6.10.250.590">
    <property type="match status" value="1"/>
</dbReference>
<keyword evidence="6" id="KW-0372">Hormone</keyword>
<comment type="function">
    <text evidence="1">Potent stimulator of insulin secretion and relatively poor inhibitor of gastric acid secretion.</text>
</comment>
<evidence type="ECO:0000313" key="10">
    <source>
        <dbReference type="EMBL" id="CAJ0921005.1"/>
    </source>
</evidence>
<proteinExistence type="inferred from homology"/>
<comment type="subcellular location">
    <subcellularLocation>
        <location evidence="2">Secreted</location>
    </subcellularLocation>
</comment>
<evidence type="ECO:0000256" key="4">
    <source>
        <dbReference type="ARBA" id="ARBA00013490"/>
    </source>
</evidence>
<dbReference type="PANTHER" id="PTHR15211">
    <property type="entry name" value="GLUCOSE-DEPENDENT INSULINOTROPIC POLYPEPTIDE"/>
    <property type="match status" value="1"/>
</dbReference>